<sequence>MEPPLLINLAIIPTVKRKRDKHEALKRQSEWIASRRGRTLTCLISGVSGHNARGCQKFEKMNGEDTSMSGQLKNKKQMKEKQLMKRQRTLIDNEDVEPSLSRFTNDATIEDFPLIAPQPSQTVHQVNISPLLASPLGSPSLVHLQVILISDFQYLSFEVEEDIP</sequence>
<dbReference type="Proteomes" id="UP000823775">
    <property type="component" value="Unassembled WGS sequence"/>
</dbReference>
<evidence type="ECO:0000313" key="1">
    <source>
        <dbReference type="EMBL" id="MCD7458108.1"/>
    </source>
</evidence>
<reference evidence="1 2" key="1">
    <citation type="journal article" date="2021" name="BMC Genomics">
        <title>Datura genome reveals duplications of psychoactive alkaloid biosynthetic genes and high mutation rate following tissue culture.</title>
        <authorList>
            <person name="Rajewski A."/>
            <person name="Carter-House D."/>
            <person name="Stajich J."/>
            <person name="Litt A."/>
        </authorList>
    </citation>
    <scope>NUCLEOTIDE SEQUENCE [LARGE SCALE GENOMIC DNA]</scope>
    <source>
        <strain evidence="1">AR-01</strain>
    </source>
</reference>
<name>A0ABS8SGR4_DATST</name>
<protein>
    <submittedName>
        <fullName evidence="1">Dolichol phosphate-mannose biosynthesis regulatory protein</fullName>
    </submittedName>
</protein>
<gene>
    <name evidence="1" type="primary">DPM2_4</name>
    <name evidence="1" type="ORF">HAX54_037217</name>
</gene>
<accession>A0ABS8SGR4</accession>
<evidence type="ECO:0000313" key="2">
    <source>
        <dbReference type="Proteomes" id="UP000823775"/>
    </source>
</evidence>
<proteinExistence type="predicted"/>
<comment type="caution">
    <text evidence="1">The sequence shown here is derived from an EMBL/GenBank/DDBJ whole genome shotgun (WGS) entry which is preliminary data.</text>
</comment>
<keyword evidence="2" id="KW-1185">Reference proteome</keyword>
<organism evidence="1 2">
    <name type="scientific">Datura stramonium</name>
    <name type="common">Jimsonweed</name>
    <name type="synonym">Common thornapple</name>
    <dbReference type="NCBI Taxonomy" id="4076"/>
    <lineage>
        <taxon>Eukaryota</taxon>
        <taxon>Viridiplantae</taxon>
        <taxon>Streptophyta</taxon>
        <taxon>Embryophyta</taxon>
        <taxon>Tracheophyta</taxon>
        <taxon>Spermatophyta</taxon>
        <taxon>Magnoliopsida</taxon>
        <taxon>eudicotyledons</taxon>
        <taxon>Gunneridae</taxon>
        <taxon>Pentapetalae</taxon>
        <taxon>asterids</taxon>
        <taxon>lamiids</taxon>
        <taxon>Solanales</taxon>
        <taxon>Solanaceae</taxon>
        <taxon>Solanoideae</taxon>
        <taxon>Datureae</taxon>
        <taxon>Datura</taxon>
    </lineage>
</organism>
<dbReference type="EMBL" id="JACEIK010000498">
    <property type="protein sequence ID" value="MCD7458108.1"/>
    <property type="molecule type" value="Genomic_DNA"/>
</dbReference>